<feature type="compositionally biased region" description="Basic residues" evidence="1">
    <location>
        <begin position="67"/>
        <end position="84"/>
    </location>
</feature>
<proteinExistence type="predicted"/>
<accession>A0ABD3PQI0</accession>
<feature type="compositionally biased region" description="Low complexity" evidence="1">
    <location>
        <begin position="51"/>
        <end position="66"/>
    </location>
</feature>
<gene>
    <name evidence="2" type="ORF">HJC23_013613</name>
</gene>
<dbReference type="EMBL" id="JABMIG020000133">
    <property type="protein sequence ID" value="KAL3790102.1"/>
    <property type="molecule type" value="Genomic_DNA"/>
</dbReference>
<protein>
    <submittedName>
        <fullName evidence="2">Uncharacterized protein</fullName>
    </submittedName>
</protein>
<keyword evidence="3" id="KW-1185">Reference proteome</keyword>
<feature type="compositionally biased region" description="Polar residues" evidence="1">
    <location>
        <begin position="319"/>
        <end position="328"/>
    </location>
</feature>
<feature type="region of interest" description="Disordered" evidence="1">
    <location>
        <begin position="250"/>
        <end position="281"/>
    </location>
</feature>
<evidence type="ECO:0000313" key="2">
    <source>
        <dbReference type="EMBL" id="KAL3790102.1"/>
    </source>
</evidence>
<name>A0ABD3PQI0_9STRA</name>
<feature type="compositionally biased region" description="Polar residues" evidence="1">
    <location>
        <begin position="99"/>
        <end position="116"/>
    </location>
</feature>
<dbReference type="AlphaFoldDB" id="A0ABD3PQI0"/>
<feature type="compositionally biased region" description="Low complexity" evidence="1">
    <location>
        <begin position="117"/>
        <end position="154"/>
    </location>
</feature>
<feature type="region of interest" description="Disordered" evidence="1">
    <location>
        <begin position="311"/>
        <end position="333"/>
    </location>
</feature>
<comment type="caution">
    <text evidence="2">The sequence shown here is derived from an EMBL/GenBank/DDBJ whole genome shotgun (WGS) entry which is preliminary data.</text>
</comment>
<reference evidence="2 3" key="1">
    <citation type="journal article" date="2020" name="G3 (Bethesda)">
        <title>Improved Reference Genome for Cyclotella cryptica CCMP332, a Model for Cell Wall Morphogenesis, Salinity Adaptation, and Lipid Production in Diatoms (Bacillariophyta).</title>
        <authorList>
            <person name="Roberts W.R."/>
            <person name="Downey K.M."/>
            <person name="Ruck E.C."/>
            <person name="Traller J.C."/>
            <person name="Alverson A.J."/>
        </authorList>
    </citation>
    <scope>NUCLEOTIDE SEQUENCE [LARGE SCALE GENOMIC DNA]</scope>
    <source>
        <strain evidence="2 3">CCMP332</strain>
    </source>
</reference>
<evidence type="ECO:0000256" key="1">
    <source>
        <dbReference type="SAM" id="MobiDB-lite"/>
    </source>
</evidence>
<feature type="region of interest" description="Disordered" evidence="1">
    <location>
        <begin position="1"/>
        <end position="182"/>
    </location>
</feature>
<organism evidence="2 3">
    <name type="scientific">Cyclotella cryptica</name>
    <dbReference type="NCBI Taxonomy" id="29204"/>
    <lineage>
        <taxon>Eukaryota</taxon>
        <taxon>Sar</taxon>
        <taxon>Stramenopiles</taxon>
        <taxon>Ochrophyta</taxon>
        <taxon>Bacillariophyta</taxon>
        <taxon>Coscinodiscophyceae</taxon>
        <taxon>Thalassiosirophycidae</taxon>
        <taxon>Stephanodiscales</taxon>
        <taxon>Stephanodiscaceae</taxon>
        <taxon>Cyclotella</taxon>
    </lineage>
</organism>
<evidence type="ECO:0000313" key="3">
    <source>
        <dbReference type="Proteomes" id="UP001516023"/>
    </source>
</evidence>
<sequence>MGFFKRRKNAPLSISMYQGDNATPARSPPRRGAKYGVIPLTPDPVEDNPIAASSSSPTIPGEGAAANKKKKKNPNGFFKRKHNQRQSYVTITPDKQDEGSSSQAERAYAPQTSARETTTSPTVVTPSKSLPLPSSSLHRTPPSTRSRGVHNNNNNDDDDENIPALVSPGKYEDLPPSPHNAIKRNLNSIFHENNTNDDEDNAISIGYNDNHHQTEENKKFLQRFRSSWKRSPLKLRQKQTAMRTFLEEHNNTIASTRNEPTDPPSPVPHTIDHSEEGSIPSLITEPDESKIAPMSNAADVARVSASRTAISSDDLVSHPTEQSKAGSSPSPPRPLTLGEKLWSLFQCVEDTTSDGYFSRIKCLELCAPMNGDRRGLRTGGMVEEEEEEEYAFVHQFIHVSVSFLICPWMDKDERRLFPLG</sequence>
<dbReference type="Proteomes" id="UP001516023">
    <property type="component" value="Unassembled WGS sequence"/>
</dbReference>